<dbReference type="InterPro" id="IPR015421">
    <property type="entry name" value="PyrdxlP-dep_Trfase_major"/>
</dbReference>
<comment type="similarity">
    <text evidence="2 4">Belongs to the class-III pyridoxal-phosphate-dependent aminotransferase family.</text>
</comment>
<dbReference type="Gene3D" id="3.90.1150.10">
    <property type="entry name" value="Aspartate Aminotransferase, domain 1"/>
    <property type="match status" value="1"/>
</dbReference>
<dbReference type="STRING" id="2070753.A0A3A3A0B5"/>
<dbReference type="NCBIfam" id="NF005685">
    <property type="entry name" value="PRK07483.1"/>
    <property type="match status" value="1"/>
</dbReference>
<dbReference type="InterPro" id="IPR015424">
    <property type="entry name" value="PyrdxlP-dep_Trfase"/>
</dbReference>
<dbReference type="Pfam" id="PF00202">
    <property type="entry name" value="Aminotran_3"/>
    <property type="match status" value="1"/>
</dbReference>
<dbReference type="GO" id="GO:0008483">
    <property type="term" value="F:transaminase activity"/>
    <property type="evidence" value="ECO:0007669"/>
    <property type="project" value="UniProtKB-KW"/>
</dbReference>
<evidence type="ECO:0000256" key="2">
    <source>
        <dbReference type="ARBA" id="ARBA00008954"/>
    </source>
</evidence>
<comment type="cofactor">
    <cofactor evidence="1">
        <name>pyridoxal 5'-phosphate</name>
        <dbReference type="ChEBI" id="CHEBI:597326"/>
    </cofactor>
</comment>
<reference evidence="7" key="1">
    <citation type="submission" date="2017-02" db="EMBL/GenBank/DDBJ databases">
        <authorList>
            <person name="Tafer H."/>
            <person name="Lopandic K."/>
        </authorList>
    </citation>
    <scope>NUCLEOTIDE SEQUENCE [LARGE SCALE GENOMIC DNA]</scope>
    <source>
        <strain evidence="7">CBS 366.77</strain>
    </source>
</reference>
<evidence type="ECO:0000256" key="5">
    <source>
        <dbReference type="SAM" id="MobiDB-lite"/>
    </source>
</evidence>
<protein>
    <submittedName>
        <fullName evidence="6">Aminotransferase</fullName>
    </submittedName>
</protein>
<dbReference type="Proteomes" id="UP000266188">
    <property type="component" value="Unassembled WGS sequence"/>
</dbReference>
<dbReference type="GO" id="GO:0005829">
    <property type="term" value="C:cytosol"/>
    <property type="evidence" value="ECO:0007669"/>
    <property type="project" value="TreeGrafter"/>
</dbReference>
<dbReference type="AlphaFoldDB" id="A0A3A3A0B5"/>
<comment type="caution">
    <text evidence="6">The sequence shown here is derived from an EMBL/GenBank/DDBJ whole genome shotgun (WGS) entry which is preliminary data.</text>
</comment>
<dbReference type="InterPro" id="IPR015422">
    <property type="entry name" value="PyrdxlP-dep_Trfase_small"/>
</dbReference>
<keyword evidence="6" id="KW-0032">Aminotransferase</keyword>
<dbReference type="Gene3D" id="3.40.640.10">
    <property type="entry name" value="Type I PLP-dependent aspartate aminotransferase-like (Major domain)"/>
    <property type="match status" value="1"/>
</dbReference>
<sequence>MLGRSTSKMPLSVGRGIGSQVPLRLHAAPSSRLWQQRTFHQMGRTSASAAASPVPSTADSSEPQSAVLHRTLKSAPRQVTSGDGKYLHFSDGHKILDSTCGAAVACIGYNNQRVKKAMLDQMDKFAYANSMFFGHPIGEELAAELVNGTGGVMSKAYIMCSGSEAMESAMKMARQYYMELSPKQNKRINFIARESSYHGTTLGSLAMSGHVARRSLFTDMLLPNVHRVSACNAYRGMKPGQTTEEYVAQLANELDRKFQEVGPETVCAFVAEPVVGATTGCVPAVPGYFQAMKKVCEKYGALLILDEVMSGMGRCGTLHAWEQEGVTPDIQTLAKGLGGGYAPVAGMLINHRVADALKNGTGAFSHGHTYQGHPVGCAAALEVQRIIREENLLENVKKQGELLGSLLHKHLDDHPYVGNVRGKGLFWGIEFVADKESKEAFPPSAGIAAAVHSKGLNNLGISLYPGTGTKDGVVGDHVLLAPAYTSTKEEIEEIAMKTKQAVEQAFNGLRTA</sequence>
<dbReference type="EMBL" id="MVGC01000058">
    <property type="protein sequence ID" value="RJE25084.1"/>
    <property type="molecule type" value="Genomic_DNA"/>
</dbReference>
<name>A0A3A3A0B5_9EURO</name>
<evidence type="ECO:0000256" key="4">
    <source>
        <dbReference type="RuleBase" id="RU003560"/>
    </source>
</evidence>
<keyword evidence="6" id="KW-0808">Transferase</keyword>
<evidence type="ECO:0000313" key="6">
    <source>
        <dbReference type="EMBL" id="RJE25084.1"/>
    </source>
</evidence>
<dbReference type="GO" id="GO:0030170">
    <property type="term" value="F:pyridoxal phosphate binding"/>
    <property type="evidence" value="ECO:0007669"/>
    <property type="project" value="InterPro"/>
</dbReference>
<feature type="compositionally biased region" description="Low complexity" evidence="5">
    <location>
        <begin position="45"/>
        <end position="61"/>
    </location>
</feature>
<evidence type="ECO:0000256" key="1">
    <source>
        <dbReference type="ARBA" id="ARBA00001933"/>
    </source>
</evidence>
<dbReference type="SUPFAM" id="SSF53383">
    <property type="entry name" value="PLP-dependent transferases"/>
    <property type="match status" value="1"/>
</dbReference>
<dbReference type="OrthoDB" id="5419315at2759"/>
<evidence type="ECO:0000256" key="3">
    <source>
        <dbReference type="ARBA" id="ARBA00022898"/>
    </source>
</evidence>
<feature type="region of interest" description="Disordered" evidence="5">
    <location>
        <begin position="42"/>
        <end position="64"/>
    </location>
</feature>
<gene>
    <name evidence="6" type="ORF">PHISCL_02555</name>
</gene>
<evidence type="ECO:0000313" key="7">
    <source>
        <dbReference type="Proteomes" id="UP000266188"/>
    </source>
</evidence>
<accession>A0A3A3A0B5</accession>
<organism evidence="6 7">
    <name type="scientific">Aspergillus sclerotialis</name>
    <dbReference type="NCBI Taxonomy" id="2070753"/>
    <lineage>
        <taxon>Eukaryota</taxon>
        <taxon>Fungi</taxon>
        <taxon>Dikarya</taxon>
        <taxon>Ascomycota</taxon>
        <taxon>Pezizomycotina</taxon>
        <taxon>Eurotiomycetes</taxon>
        <taxon>Eurotiomycetidae</taxon>
        <taxon>Eurotiales</taxon>
        <taxon>Aspergillaceae</taxon>
        <taxon>Aspergillus</taxon>
        <taxon>Aspergillus subgen. Polypaecilum</taxon>
    </lineage>
</organism>
<dbReference type="InterPro" id="IPR005814">
    <property type="entry name" value="Aminotrans_3"/>
</dbReference>
<keyword evidence="3 4" id="KW-0663">Pyridoxal phosphate</keyword>
<dbReference type="FunFam" id="3.40.640.10:FF:000004">
    <property type="entry name" value="Acetylornithine aminotransferase"/>
    <property type="match status" value="1"/>
</dbReference>
<dbReference type="PANTHER" id="PTHR43094">
    <property type="entry name" value="AMINOTRANSFERASE"/>
    <property type="match status" value="1"/>
</dbReference>
<dbReference type="PANTHER" id="PTHR43094:SF1">
    <property type="entry name" value="AMINOTRANSFERASE CLASS-III"/>
    <property type="match status" value="1"/>
</dbReference>
<dbReference type="CDD" id="cd00610">
    <property type="entry name" value="OAT_like"/>
    <property type="match status" value="1"/>
</dbReference>
<proteinExistence type="inferred from homology"/>
<keyword evidence="7" id="KW-1185">Reference proteome</keyword>